<keyword evidence="2 5" id="KW-0812">Transmembrane</keyword>
<evidence type="ECO:0000256" key="1">
    <source>
        <dbReference type="ARBA" id="ARBA00004141"/>
    </source>
</evidence>
<feature type="transmembrane region" description="Helical" evidence="5">
    <location>
        <begin position="79"/>
        <end position="99"/>
    </location>
</feature>
<evidence type="ECO:0000256" key="2">
    <source>
        <dbReference type="ARBA" id="ARBA00022692"/>
    </source>
</evidence>
<comment type="caution">
    <text evidence="6">The sequence shown here is derived from an EMBL/GenBank/DDBJ whole genome shotgun (WGS) entry which is preliminary data.</text>
</comment>
<proteinExistence type="predicted"/>
<keyword evidence="4 5" id="KW-0472">Membrane</keyword>
<organism evidence="6 7">
    <name type="scientific">Mizuhopecten yessoensis</name>
    <name type="common">Japanese scallop</name>
    <name type="synonym">Patinopecten yessoensis</name>
    <dbReference type="NCBI Taxonomy" id="6573"/>
    <lineage>
        <taxon>Eukaryota</taxon>
        <taxon>Metazoa</taxon>
        <taxon>Spiralia</taxon>
        <taxon>Lophotrochozoa</taxon>
        <taxon>Mollusca</taxon>
        <taxon>Bivalvia</taxon>
        <taxon>Autobranchia</taxon>
        <taxon>Pteriomorphia</taxon>
        <taxon>Pectinida</taxon>
        <taxon>Pectinoidea</taxon>
        <taxon>Pectinidae</taxon>
        <taxon>Mizuhopecten</taxon>
    </lineage>
</organism>
<feature type="transmembrane region" description="Helical" evidence="5">
    <location>
        <begin position="257"/>
        <end position="281"/>
    </location>
</feature>
<dbReference type="Gene3D" id="1.10.1450.10">
    <property type="entry name" value="Tetraspanin"/>
    <property type="match status" value="1"/>
</dbReference>
<evidence type="ECO:0000313" key="6">
    <source>
        <dbReference type="EMBL" id="OWF49629.1"/>
    </source>
</evidence>
<feature type="transmembrane region" description="Helical" evidence="5">
    <location>
        <begin position="25"/>
        <end position="42"/>
    </location>
</feature>
<name>A0A210QLJ5_MIZYE</name>
<evidence type="ECO:0000313" key="7">
    <source>
        <dbReference type="Proteomes" id="UP000242188"/>
    </source>
</evidence>
<dbReference type="GO" id="GO:0005886">
    <property type="term" value="C:plasma membrane"/>
    <property type="evidence" value="ECO:0007669"/>
    <property type="project" value="TreeGrafter"/>
</dbReference>
<dbReference type="PANTHER" id="PTHR19282:SF544">
    <property type="entry name" value="TETRASPANIN"/>
    <property type="match status" value="1"/>
</dbReference>
<dbReference type="Proteomes" id="UP000242188">
    <property type="component" value="Unassembled WGS sequence"/>
</dbReference>
<dbReference type="AlphaFoldDB" id="A0A210QLJ5"/>
<keyword evidence="7" id="KW-1185">Reference proteome</keyword>
<feature type="transmembrane region" description="Helical" evidence="5">
    <location>
        <begin position="106"/>
        <end position="130"/>
    </location>
</feature>
<evidence type="ECO:0000256" key="3">
    <source>
        <dbReference type="ARBA" id="ARBA00022989"/>
    </source>
</evidence>
<accession>A0A210QLJ5</accession>
<dbReference type="InterPro" id="IPR008952">
    <property type="entry name" value="Tetraspanin_EC2_sf"/>
</dbReference>
<sequence>MWDTDSSIKSSVLSLETEDWSNTEALLLSLLGFALVAAGFAVKVKGDLINGPVAELLRELNTQQDGATLADMLVTLSNLFIAIGLAGLVVSLIGCSGAGCSWRSCLIAYGIDVIIVIVLAVVAGVLAWFLGSGELAYLENSMKANIQRSYRGSQASDTASLAWNYLFFSLGCCGATSYMDLDDWNRTALVGQHHNITLQTTTPLFCCKGLKIFSDTEPPKGDNNWNCAAYPKERNSNFLTGCAKQLSTKLKEYSATLFVLGGIYTLIMICCASSSILLFVIMGRRTHEEIDPGGFAET</sequence>
<gene>
    <name evidence="6" type="ORF">KP79_PYT22903</name>
</gene>
<protein>
    <submittedName>
        <fullName evidence="6">Tetraspanin-16</fullName>
    </submittedName>
</protein>
<keyword evidence="3 5" id="KW-1133">Transmembrane helix</keyword>
<dbReference type="Pfam" id="PF00335">
    <property type="entry name" value="Tetraspanin"/>
    <property type="match status" value="1"/>
</dbReference>
<comment type="subcellular location">
    <subcellularLocation>
        <location evidence="1">Membrane</location>
        <topology evidence="1">Multi-pass membrane protein</topology>
    </subcellularLocation>
</comment>
<reference evidence="6 7" key="1">
    <citation type="journal article" date="2017" name="Nat. Ecol. Evol.">
        <title>Scallop genome provides insights into evolution of bilaterian karyotype and development.</title>
        <authorList>
            <person name="Wang S."/>
            <person name="Zhang J."/>
            <person name="Jiao W."/>
            <person name="Li J."/>
            <person name="Xun X."/>
            <person name="Sun Y."/>
            <person name="Guo X."/>
            <person name="Huan P."/>
            <person name="Dong B."/>
            <person name="Zhang L."/>
            <person name="Hu X."/>
            <person name="Sun X."/>
            <person name="Wang J."/>
            <person name="Zhao C."/>
            <person name="Wang Y."/>
            <person name="Wang D."/>
            <person name="Huang X."/>
            <person name="Wang R."/>
            <person name="Lv J."/>
            <person name="Li Y."/>
            <person name="Zhang Z."/>
            <person name="Liu B."/>
            <person name="Lu W."/>
            <person name="Hui Y."/>
            <person name="Liang J."/>
            <person name="Zhou Z."/>
            <person name="Hou R."/>
            <person name="Li X."/>
            <person name="Liu Y."/>
            <person name="Li H."/>
            <person name="Ning X."/>
            <person name="Lin Y."/>
            <person name="Zhao L."/>
            <person name="Xing Q."/>
            <person name="Dou J."/>
            <person name="Li Y."/>
            <person name="Mao J."/>
            <person name="Guo H."/>
            <person name="Dou H."/>
            <person name="Li T."/>
            <person name="Mu C."/>
            <person name="Jiang W."/>
            <person name="Fu Q."/>
            <person name="Fu X."/>
            <person name="Miao Y."/>
            <person name="Liu J."/>
            <person name="Yu Q."/>
            <person name="Li R."/>
            <person name="Liao H."/>
            <person name="Li X."/>
            <person name="Kong Y."/>
            <person name="Jiang Z."/>
            <person name="Chourrout D."/>
            <person name="Li R."/>
            <person name="Bao Z."/>
        </authorList>
    </citation>
    <scope>NUCLEOTIDE SEQUENCE [LARGE SCALE GENOMIC DNA]</scope>
    <source>
        <strain evidence="6 7">PY_sf001</strain>
    </source>
</reference>
<evidence type="ECO:0000256" key="4">
    <source>
        <dbReference type="ARBA" id="ARBA00023136"/>
    </source>
</evidence>
<evidence type="ECO:0000256" key="5">
    <source>
        <dbReference type="SAM" id="Phobius"/>
    </source>
</evidence>
<dbReference type="InterPro" id="IPR018499">
    <property type="entry name" value="Tetraspanin/Peripherin"/>
</dbReference>
<dbReference type="SUPFAM" id="SSF48652">
    <property type="entry name" value="Tetraspanin"/>
    <property type="match status" value="1"/>
</dbReference>
<dbReference type="OrthoDB" id="10033535at2759"/>
<dbReference type="EMBL" id="NEDP02003025">
    <property type="protein sequence ID" value="OWF49629.1"/>
    <property type="molecule type" value="Genomic_DNA"/>
</dbReference>
<dbReference type="PANTHER" id="PTHR19282">
    <property type="entry name" value="TETRASPANIN"/>
    <property type="match status" value="1"/>
</dbReference>